<evidence type="ECO:0000313" key="1">
    <source>
        <dbReference type="EMBL" id="RZS69378.1"/>
    </source>
</evidence>
<comment type="caution">
    <text evidence="1">The sequence shown here is derived from an EMBL/GenBank/DDBJ whole genome shotgun (WGS) entry which is preliminary data.</text>
</comment>
<name>A0A4Q7MP48_9BACT</name>
<dbReference type="OrthoDB" id="670593at2"/>
<gene>
    <name evidence="1" type="ORF">EV199_5215</name>
</gene>
<organism evidence="1 2">
    <name type="scientific">Pseudobacter ginsenosidimutans</name>
    <dbReference type="NCBI Taxonomy" id="661488"/>
    <lineage>
        <taxon>Bacteria</taxon>
        <taxon>Pseudomonadati</taxon>
        <taxon>Bacteroidota</taxon>
        <taxon>Chitinophagia</taxon>
        <taxon>Chitinophagales</taxon>
        <taxon>Chitinophagaceae</taxon>
        <taxon>Pseudobacter</taxon>
    </lineage>
</organism>
<reference evidence="1 2" key="1">
    <citation type="submission" date="2019-02" db="EMBL/GenBank/DDBJ databases">
        <title>Genomic Encyclopedia of Type Strains, Phase IV (KMG-IV): sequencing the most valuable type-strain genomes for metagenomic binning, comparative biology and taxonomic classification.</title>
        <authorList>
            <person name="Goeker M."/>
        </authorList>
    </citation>
    <scope>NUCLEOTIDE SEQUENCE [LARGE SCALE GENOMIC DNA]</scope>
    <source>
        <strain evidence="1 2">DSM 18116</strain>
    </source>
</reference>
<dbReference type="AlphaFoldDB" id="A0A4Q7MP48"/>
<dbReference type="RefSeq" id="WP_130543715.1">
    <property type="nucleotide sequence ID" value="NZ_CP042431.1"/>
</dbReference>
<dbReference type="EMBL" id="SGXA01000003">
    <property type="protein sequence ID" value="RZS69378.1"/>
    <property type="molecule type" value="Genomic_DNA"/>
</dbReference>
<sequence>MSLKPKQQSYKLIEIDLISFTLLPKPAHKFSKADVEFNIRQELQMDPVKEMVTAFTLIYFREAGKKEFMASIEVACAFELKNIKKLIKKDDVAKGSTISEELDTAMNRIAVATSRGILFSQLKGTYLHEYIMPLHPIE</sequence>
<protein>
    <submittedName>
        <fullName evidence="1">Uncharacterized protein</fullName>
    </submittedName>
</protein>
<proteinExistence type="predicted"/>
<keyword evidence="2" id="KW-1185">Reference proteome</keyword>
<evidence type="ECO:0000313" key="2">
    <source>
        <dbReference type="Proteomes" id="UP000293874"/>
    </source>
</evidence>
<accession>A0A4Q7MP48</accession>
<dbReference type="Proteomes" id="UP000293874">
    <property type="component" value="Unassembled WGS sequence"/>
</dbReference>